<dbReference type="InterPro" id="IPR036515">
    <property type="entry name" value="Transposase_17_sf"/>
</dbReference>
<dbReference type="SUPFAM" id="SSF143422">
    <property type="entry name" value="Transposase IS200-like"/>
    <property type="match status" value="1"/>
</dbReference>
<dbReference type="InterPro" id="IPR052715">
    <property type="entry name" value="RAYT_transposase"/>
</dbReference>
<dbReference type="Pfam" id="PF01797">
    <property type="entry name" value="Y1_Tnp"/>
    <property type="match status" value="1"/>
</dbReference>
<protein>
    <submittedName>
        <fullName evidence="2">Transposase</fullName>
    </submittedName>
</protein>
<dbReference type="InterPro" id="IPR002686">
    <property type="entry name" value="Transposase_17"/>
</dbReference>
<dbReference type="Proteomes" id="UP000502549">
    <property type="component" value="Chromosome"/>
</dbReference>
<dbReference type="RefSeq" id="WP_169941789.1">
    <property type="nucleotide sequence ID" value="NZ_CP048833.1"/>
</dbReference>
<organism evidence="2 3">
    <name type="scientific">Pseudomonas multiresinivorans</name>
    <dbReference type="NCBI Taxonomy" id="95301"/>
    <lineage>
        <taxon>Bacteria</taxon>
        <taxon>Pseudomonadati</taxon>
        <taxon>Pseudomonadota</taxon>
        <taxon>Gammaproteobacteria</taxon>
        <taxon>Pseudomonadales</taxon>
        <taxon>Pseudomonadaceae</taxon>
        <taxon>Pseudomonas</taxon>
    </lineage>
</organism>
<evidence type="ECO:0000259" key="1">
    <source>
        <dbReference type="SMART" id="SM01321"/>
    </source>
</evidence>
<dbReference type="GO" id="GO:0006313">
    <property type="term" value="P:DNA transposition"/>
    <property type="evidence" value="ECO:0007669"/>
    <property type="project" value="InterPro"/>
</dbReference>
<name>A0A7Z3BR96_9PSED</name>
<dbReference type="SMART" id="SM01321">
    <property type="entry name" value="Y1_Tnp"/>
    <property type="match status" value="1"/>
</dbReference>
<accession>A0A7Z3BR96</accession>
<evidence type="ECO:0000313" key="3">
    <source>
        <dbReference type="Proteomes" id="UP000502549"/>
    </source>
</evidence>
<gene>
    <name evidence="2" type="ORF">G4G71_27425</name>
</gene>
<dbReference type="EMBL" id="CP048833">
    <property type="protein sequence ID" value="QJP11441.1"/>
    <property type="molecule type" value="Genomic_DNA"/>
</dbReference>
<sequence length="147" mass="16782">MGFHGRDLRNGRCSIDGQIYLLTTVTHQRKPLFHQWSAASAVARELHQLTSTSILAWVLMPDHLHCLVQLKGHSLSDFMQSLKSLTAISLNKALKRTSKVWQSGYHDYALRHDEDLKAAARYLVANPLRAGLVKSLREYSFWNAVWL</sequence>
<dbReference type="PANTHER" id="PTHR36966:SF1">
    <property type="entry name" value="REP-ASSOCIATED TYROSINE TRANSPOSASE"/>
    <property type="match status" value="1"/>
</dbReference>
<keyword evidence="3" id="KW-1185">Reference proteome</keyword>
<dbReference type="GO" id="GO:0004803">
    <property type="term" value="F:transposase activity"/>
    <property type="evidence" value="ECO:0007669"/>
    <property type="project" value="InterPro"/>
</dbReference>
<dbReference type="NCBIfam" id="NF047646">
    <property type="entry name" value="REP_Tyr_transpos"/>
    <property type="match status" value="1"/>
</dbReference>
<dbReference type="GO" id="GO:0043565">
    <property type="term" value="F:sequence-specific DNA binding"/>
    <property type="evidence" value="ECO:0007669"/>
    <property type="project" value="TreeGrafter"/>
</dbReference>
<dbReference type="PANTHER" id="PTHR36966">
    <property type="entry name" value="REP-ASSOCIATED TYROSINE TRANSPOSASE"/>
    <property type="match status" value="1"/>
</dbReference>
<dbReference type="Gene3D" id="3.30.70.1290">
    <property type="entry name" value="Transposase IS200-like"/>
    <property type="match status" value="1"/>
</dbReference>
<feature type="domain" description="Transposase IS200-like" evidence="1">
    <location>
        <begin position="15"/>
        <end position="126"/>
    </location>
</feature>
<proteinExistence type="predicted"/>
<dbReference type="AlphaFoldDB" id="A0A7Z3BR96"/>
<reference evidence="2 3" key="1">
    <citation type="submission" date="2020-02" db="EMBL/GenBank/DDBJ databases">
        <title>Complete genome sequence of Pseudomonas multiresinivorans ORNL1.</title>
        <authorList>
            <person name="Podar M."/>
        </authorList>
    </citation>
    <scope>NUCLEOTIDE SEQUENCE [LARGE SCALE GENOMIC DNA]</scope>
    <source>
        <strain evidence="3">populi</strain>
    </source>
</reference>
<evidence type="ECO:0000313" key="2">
    <source>
        <dbReference type="EMBL" id="QJP11441.1"/>
    </source>
</evidence>
<dbReference type="KEGG" id="pmui:G4G71_27425"/>